<dbReference type="AlphaFoldDB" id="A0A1E7FGP1"/>
<dbReference type="Proteomes" id="UP000095751">
    <property type="component" value="Unassembled WGS sequence"/>
</dbReference>
<evidence type="ECO:0000313" key="3">
    <source>
        <dbReference type="Proteomes" id="UP000095751"/>
    </source>
</evidence>
<feature type="compositionally biased region" description="Polar residues" evidence="1">
    <location>
        <begin position="39"/>
        <end position="48"/>
    </location>
</feature>
<feature type="region of interest" description="Disordered" evidence="1">
    <location>
        <begin position="1"/>
        <end position="50"/>
    </location>
</feature>
<sequence>MSNIEEEEDNISSNNNKKRRKKKADLVDDNDNDNNNNDGESTVPTTSMLVADVRGRPAGVVIDDLNWRVEKLRLEEANKRRFLKSGPRFLPYDECRKWVQAWGERWISSEEWNDWIQSGEKRNSYIPSRPDEYYTRTGRWISWEHFLGVKTTDDDVKSD</sequence>
<protein>
    <submittedName>
        <fullName evidence="2">Uncharacterized protein</fullName>
    </submittedName>
</protein>
<accession>A0A1E7FGP1</accession>
<evidence type="ECO:0000256" key="1">
    <source>
        <dbReference type="SAM" id="MobiDB-lite"/>
    </source>
</evidence>
<keyword evidence="3" id="KW-1185">Reference proteome</keyword>
<evidence type="ECO:0000313" key="2">
    <source>
        <dbReference type="EMBL" id="OEU17348.1"/>
    </source>
</evidence>
<proteinExistence type="predicted"/>
<reference evidence="2 3" key="1">
    <citation type="submission" date="2016-09" db="EMBL/GenBank/DDBJ databases">
        <title>Extensive genetic diversity and differential bi-allelic expression allows diatom success in the polar Southern Ocean.</title>
        <authorList>
            <consortium name="DOE Joint Genome Institute"/>
            <person name="Mock T."/>
            <person name="Otillar R.P."/>
            <person name="Strauss J."/>
            <person name="Dupont C."/>
            <person name="Frickenhaus S."/>
            <person name="Maumus F."/>
            <person name="Mcmullan M."/>
            <person name="Sanges R."/>
            <person name="Schmutz J."/>
            <person name="Toseland A."/>
            <person name="Valas R."/>
            <person name="Veluchamy A."/>
            <person name="Ward B.J."/>
            <person name="Allen A."/>
            <person name="Barry K."/>
            <person name="Falciatore A."/>
            <person name="Ferrante M."/>
            <person name="Fortunato A.E."/>
            <person name="Gloeckner G."/>
            <person name="Gruber A."/>
            <person name="Hipkin R."/>
            <person name="Janech M."/>
            <person name="Kroth P."/>
            <person name="Leese F."/>
            <person name="Lindquist E."/>
            <person name="Lyon B.R."/>
            <person name="Martin J."/>
            <person name="Mayer C."/>
            <person name="Parker M."/>
            <person name="Quesneville H."/>
            <person name="Raymond J."/>
            <person name="Uhlig C."/>
            <person name="Valentin K.U."/>
            <person name="Worden A.Z."/>
            <person name="Armbrust E.V."/>
            <person name="Bowler C."/>
            <person name="Green B."/>
            <person name="Moulton V."/>
            <person name="Van Oosterhout C."/>
            <person name="Grigoriev I."/>
        </authorList>
    </citation>
    <scope>NUCLEOTIDE SEQUENCE [LARGE SCALE GENOMIC DNA]</scope>
    <source>
        <strain evidence="2 3">CCMP1102</strain>
    </source>
</reference>
<dbReference type="EMBL" id="KV784357">
    <property type="protein sequence ID" value="OEU17348.1"/>
    <property type="molecule type" value="Genomic_DNA"/>
</dbReference>
<organism evidence="2 3">
    <name type="scientific">Fragilariopsis cylindrus CCMP1102</name>
    <dbReference type="NCBI Taxonomy" id="635003"/>
    <lineage>
        <taxon>Eukaryota</taxon>
        <taxon>Sar</taxon>
        <taxon>Stramenopiles</taxon>
        <taxon>Ochrophyta</taxon>
        <taxon>Bacillariophyta</taxon>
        <taxon>Bacillariophyceae</taxon>
        <taxon>Bacillariophycidae</taxon>
        <taxon>Bacillariales</taxon>
        <taxon>Bacillariaceae</taxon>
        <taxon>Fragilariopsis</taxon>
    </lineage>
</organism>
<name>A0A1E7FGP1_9STRA</name>
<feature type="compositionally biased region" description="Acidic residues" evidence="1">
    <location>
        <begin position="1"/>
        <end position="10"/>
    </location>
</feature>
<dbReference type="InParanoid" id="A0A1E7FGP1"/>
<dbReference type="OrthoDB" id="41151at2759"/>
<gene>
    <name evidence="2" type="ORF">FRACYDRAFT_217565</name>
</gene>
<dbReference type="KEGG" id="fcy:FRACYDRAFT_217565"/>